<evidence type="ECO:0000313" key="3">
    <source>
        <dbReference type="Proteomes" id="UP000176510"/>
    </source>
</evidence>
<reference evidence="2 3" key="1">
    <citation type="journal article" date="2016" name="Nat. Commun.">
        <title>Thousands of microbial genomes shed light on interconnected biogeochemical processes in an aquifer system.</title>
        <authorList>
            <person name="Anantharaman K."/>
            <person name="Brown C.T."/>
            <person name="Hug L.A."/>
            <person name="Sharon I."/>
            <person name="Castelle C.J."/>
            <person name="Probst A.J."/>
            <person name="Thomas B.C."/>
            <person name="Singh A."/>
            <person name="Wilkins M.J."/>
            <person name="Karaoz U."/>
            <person name="Brodie E.L."/>
            <person name="Williams K.H."/>
            <person name="Hubbard S.S."/>
            <person name="Banfield J.F."/>
        </authorList>
    </citation>
    <scope>NUCLEOTIDE SEQUENCE [LARGE SCALE GENOMIC DNA]</scope>
</reference>
<dbReference type="PANTHER" id="PTHR30121">
    <property type="entry name" value="UNCHARACTERIZED PROTEIN YJGR-RELATED"/>
    <property type="match status" value="1"/>
</dbReference>
<dbReference type="CDD" id="cd01127">
    <property type="entry name" value="TrwB_TraG_TraD_VirD4"/>
    <property type="match status" value="1"/>
</dbReference>
<accession>A0A1G2L5D8</accession>
<dbReference type="PANTHER" id="PTHR30121:SF6">
    <property type="entry name" value="SLR6007 PROTEIN"/>
    <property type="match status" value="1"/>
</dbReference>
<name>A0A1G2L5D8_9BACT</name>
<dbReference type="InterPro" id="IPR032689">
    <property type="entry name" value="TraG-D_C"/>
</dbReference>
<proteinExistence type="predicted"/>
<evidence type="ECO:0000259" key="1">
    <source>
        <dbReference type="Pfam" id="PF12696"/>
    </source>
</evidence>
<protein>
    <recommendedName>
        <fullName evidence="1">TraD/TraG TraM recognition site domain-containing protein</fullName>
    </recommendedName>
</protein>
<dbReference type="Pfam" id="PF12696">
    <property type="entry name" value="TraG-D_C"/>
    <property type="match status" value="1"/>
</dbReference>
<dbReference type="EMBL" id="MHQR01000033">
    <property type="protein sequence ID" value="OHA06780.1"/>
    <property type="molecule type" value="Genomic_DNA"/>
</dbReference>
<dbReference type="SUPFAM" id="SSF52540">
    <property type="entry name" value="P-loop containing nucleoside triphosphate hydrolases"/>
    <property type="match status" value="1"/>
</dbReference>
<gene>
    <name evidence="2" type="ORF">A3B34_03430</name>
</gene>
<comment type="caution">
    <text evidence="2">The sequence shown here is derived from an EMBL/GenBank/DDBJ whole genome shotgun (WGS) entry which is preliminary data.</text>
</comment>
<dbReference type="InterPro" id="IPR051162">
    <property type="entry name" value="T4SS_component"/>
</dbReference>
<dbReference type="Proteomes" id="UP000176510">
    <property type="component" value="Unassembled WGS sequence"/>
</dbReference>
<evidence type="ECO:0000313" key="2">
    <source>
        <dbReference type="EMBL" id="OHA06780.1"/>
    </source>
</evidence>
<dbReference type="InterPro" id="IPR027417">
    <property type="entry name" value="P-loop_NTPase"/>
</dbReference>
<sequence>MRPVPLPAPKHARRMDEKKGSADLLGSLLLAKIQAAAFSRTDILESERNKFYLYIDEFQNFATESFISMLAEARKYRLALTLAHQNLVQLPNTLRASILSNCGLQAYFRISRDDSNILAKESLAPIYSQPPGWEWYIQQLQELPPRTCVIKNKIEGGVIAIRTLDLSLPHEMANTGEREFAGQVAASGIGKDYLRERSKIEDEYKARYEKLTRVEETESWREGKRRGNKPE</sequence>
<organism evidence="2 3">
    <name type="scientific">Candidatus Sungbacteria bacterium RIFCSPLOWO2_01_FULL_54_21</name>
    <dbReference type="NCBI Taxonomy" id="1802279"/>
    <lineage>
        <taxon>Bacteria</taxon>
        <taxon>Candidatus Sungiibacteriota</taxon>
    </lineage>
</organism>
<dbReference type="AlphaFoldDB" id="A0A1G2L5D8"/>
<feature type="domain" description="TraD/TraG TraM recognition site" evidence="1">
    <location>
        <begin position="51"/>
        <end position="113"/>
    </location>
</feature>
<dbReference type="Gene3D" id="3.40.50.300">
    <property type="entry name" value="P-loop containing nucleotide triphosphate hydrolases"/>
    <property type="match status" value="1"/>
</dbReference>
<dbReference type="STRING" id="1802279.A3B34_03430"/>